<dbReference type="AlphaFoldDB" id="A7SSK2"/>
<reference evidence="2 3" key="1">
    <citation type="journal article" date="2007" name="Science">
        <title>Sea anemone genome reveals ancestral eumetazoan gene repertoire and genomic organization.</title>
        <authorList>
            <person name="Putnam N.H."/>
            <person name="Srivastava M."/>
            <person name="Hellsten U."/>
            <person name="Dirks B."/>
            <person name="Chapman J."/>
            <person name="Salamov A."/>
            <person name="Terry A."/>
            <person name="Shapiro H."/>
            <person name="Lindquist E."/>
            <person name="Kapitonov V.V."/>
            <person name="Jurka J."/>
            <person name="Genikhovich G."/>
            <person name="Grigoriev I.V."/>
            <person name="Lucas S.M."/>
            <person name="Steele R.E."/>
            <person name="Finnerty J.R."/>
            <person name="Technau U."/>
            <person name="Martindale M.Q."/>
            <person name="Rokhsar D.S."/>
        </authorList>
    </citation>
    <scope>NUCLEOTIDE SEQUENCE [LARGE SCALE GENOMIC DNA]</scope>
    <source>
        <strain evidence="3">CH2 X CH6</strain>
    </source>
</reference>
<evidence type="ECO:0000256" key="1">
    <source>
        <dbReference type="SAM" id="Phobius"/>
    </source>
</evidence>
<name>A7SSK2_NEMVE</name>
<dbReference type="STRING" id="45351.A7SSK2"/>
<feature type="transmembrane region" description="Helical" evidence="1">
    <location>
        <begin position="233"/>
        <end position="258"/>
    </location>
</feature>
<organism evidence="2 3">
    <name type="scientific">Nematostella vectensis</name>
    <name type="common">Starlet sea anemone</name>
    <dbReference type="NCBI Taxonomy" id="45351"/>
    <lineage>
        <taxon>Eukaryota</taxon>
        <taxon>Metazoa</taxon>
        <taxon>Cnidaria</taxon>
        <taxon>Anthozoa</taxon>
        <taxon>Hexacorallia</taxon>
        <taxon>Actiniaria</taxon>
        <taxon>Edwardsiidae</taxon>
        <taxon>Nematostella</taxon>
    </lineage>
</organism>
<dbReference type="EMBL" id="DS469778">
    <property type="protein sequence ID" value="EDO33318.1"/>
    <property type="molecule type" value="Genomic_DNA"/>
</dbReference>
<proteinExistence type="predicted"/>
<evidence type="ECO:0000313" key="3">
    <source>
        <dbReference type="Proteomes" id="UP000001593"/>
    </source>
</evidence>
<dbReference type="InParanoid" id="A7SSK2"/>
<evidence type="ECO:0000313" key="2">
    <source>
        <dbReference type="EMBL" id="EDO33318.1"/>
    </source>
</evidence>
<keyword evidence="1" id="KW-0812">Transmembrane</keyword>
<feature type="transmembrane region" description="Helical" evidence="1">
    <location>
        <begin position="199"/>
        <end position="221"/>
    </location>
</feature>
<dbReference type="Gene3D" id="3.30.830.10">
    <property type="entry name" value="Metalloenzyme, LuxS/M16 peptidase-like"/>
    <property type="match status" value="1"/>
</dbReference>
<keyword evidence="1" id="KW-0472">Membrane</keyword>
<keyword evidence="3" id="KW-1185">Reference proteome</keyword>
<gene>
    <name evidence="2" type="ORF">NEMVEDRAFT_v1g216800</name>
</gene>
<sequence>MLKSITLAKSAQFKRELMRTYSKTAIKPNKLIRSVRLAILQHIKWTTVDKRAAIPDITMETLVVIAGSQGLQVTKTFCHGTVFLSQSNGAAHYKHYVFCLLRLTSILFHVDSVLIACHWHVVKMSSRMYCLQAESFVRMFQSKLYIESLIQGNVTSEEAIALQEVIYSKLQMIPLSFLPEIRVVQLLVTWCYYTSARKYTVLIGAFSGVVQIRVVQLLFTWCYYTSARKYLCYTVLIGAFCGVVQIRVIQLLVTWCYYSSARKYRISSPSWAIVEDFKKS</sequence>
<dbReference type="Proteomes" id="UP000001593">
    <property type="component" value="Unassembled WGS sequence"/>
</dbReference>
<dbReference type="PhylomeDB" id="A7SSK2"/>
<protein>
    <submittedName>
        <fullName evidence="2">Uncharacterized protein</fullName>
    </submittedName>
</protein>
<keyword evidence="1" id="KW-1133">Transmembrane helix</keyword>
<accession>A7SSK2</accession>
<dbReference type="HOGENOM" id="CLU_994992_0_0_1"/>